<name>A0AAD1UAQ3_EUPCR</name>
<keyword evidence="1" id="KW-0175">Coiled coil</keyword>
<evidence type="ECO:0000313" key="3">
    <source>
        <dbReference type="EMBL" id="CAI2364490.1"/>
    </source>
</evidence>
<feature type="compositionally biased region" description="Polar residues" evidence="2">
    <location>
        <begin position="1"/>
        <end position="19"/>
    </location>
</feature>
<accession>A0AAD1UAQ3</accession>
<feature type="coiled-coil region" evidence="1">
    <location>
        <begin position="137"/>
        <end position="164"/>
    </location>
</feature>
<feature type="compositionally biased region" description="Basic and acidic residues" evidence="2">
    <location>
        <begin position="58"/>
        <end position="92"/>
    </location>
</feature>
<comment type="caution">
    <text evidence="3">The sequence shown here is derived from an EMBL/GenBank/DDBJ whole genome shotgun (WGS) entry which is preliminary data.</text>
</comment>
<sequence>MEDSQLDLSKQGQNLSQNKELIDKIKNTIGNNNNNQEKESQEETKDDQEDIDNNQPVHSDETKDDLNGLNKQPDDSKEESKDAKEESKEPEVLNKNPDNSPEVPEPPKKVDLEQIRAKINIMNRKRLAKSLLTFLKSNAERSLKEKLEQQKKQLHRKLWEQKAINIMTRKRLRRLLYHWQVIAAE</sequence>
<proteinExistence type="predicted"/>
<organism evidence="3 4">
    <name type="scientific">Euplotes crassus</name>
    <dbReference type="NCBI Taxonomy" id="5936"/>
    <lineage>
        <taxon>Eukaryota</taxon>
        <taxon>Sar</taxon>
        <taxon>Alveolata</taxon>
        <taxon>Ciliophora</taxon>
        <taxon>Intramacronucleata</taxon>
        <taxon>Spirotrichea</taxon>
        <taxon>Hypotrichia</taxon>
        <taxon>Euplotida</taxon>
        <taxon>Euplotidae</taxon>
        <taxon>Moneuplotes</taxon>
    </lineage>
</organism>
<protein>
    <submittedName>
        <fullName evidence="3">Uncharacterized protein</fullName>
    </submittedName>
</protein>
<gene>
    <name evidence="3" type="ORF">ECRASSUSDP1_LOCUS5833</name>
</gene>
<evidence type="ECO:0000256" key="2">
    <source>
        <dbReference type="SAM" id="MobiDB-lite"/>
    </source>
</evidence>
<evidence type="ECO:0000256" key="1">
    <source>
        <dbReference type="SAM" id="Coils"/>
    </source>
</evidence>
<dbReference type="Proteomes" id="UP001295684">
    <property type="component" value="Unassembled WGS sequence"/>
</dbReference>
<keyword evidence="4" id="KW-1185">Reference proteome</keyword>
<feature type="region of interest" description="Disordered" evidence="2">
    <location>
        <begin position="1"/>
        <end position="110"/>
    </location>
</feature>
<evidence type="ECO:0000313" key="4">
    <source>
        <dbReference type="Proteomes" id="UP001295684"/>
    </source>
</evidence>
<dbReference type="AlphaFoldDB" id="A0AAD1UAQ3"/>
<dbReference type="EMBL" id="CAMPGE010005643">
    <property type="protein sequence ID" value="CAI2364490.1"/>
    <property type="molecule type" value="Genomic_DNA"/>
</dbReference>
<reference evidence="3" key="1">
    <citation type="submission" date="2023-07" db="EMBL/GenBank/DDBJ databases">
        <authorList>
            <consortium name="AG Swart"/>
            <person name="Singh M."/>
            <person name="Singh A."/>
            <person name="Seah K."/>
            <person name="Emmerich C."/>
        </authorList>
    </citation>
    <scope>NUCLEOTIDE SEQUENCE</scope>
    <source>
        <strain evidence="3">DP1</strain>
    </source>
</reference>